<sequence length="81" mass="9244">MLMQDAFVLLFRSHALSHTYLLFPRLPSADPLPHDVRCATTCVTHHHNGNVVNCTFSSAWPFLLKYLSVPPRRSLSRSRNP</sequence>
<reference evidence="2" key="2">
    <citation type="submission" date="2011-02" db="EMBL/GenBank/DDBJ databases">
        <title>Whole genome sequencing of Leishmania donovani clinical lines reveals dynamic variation related to drug resistance.</title>
        <authorList>
            <person name="Downing T."/>
            <person name="Imamura H."/>
            <person name="Sanders M."/>
            <person name="Decuypere S."/>
            <person name="Hertz-Fowler C."/>
            <person name="Clark T.G."/>
            <person name="Rijal S."/>
            <person name="Sundar S."/>
            <person name="Quail M.A."/>
            <person name="De Doncker S."/>
            <person name="Maes I."/>
            <person name="Vanaerschot M."/>
            <person name="Stark O."/>
            <person name="Schonian G."/>
            <person name="Dujardin J.C."/>
            <person name="Berriman M."/>
        </authorList>
    </citation>
    <scope>NUCLEOTIDE SEQUENCE [LARGE SCALE GENOMIC DNA]</scope>
    <source>
        <strain evidence="2">BPK282A1</strain>
    </source>
</reference>
<dbReference type="KEGG" id="ldo:LDBPK_260450"/>
<gene>
    <name evidence="1" type="ORF">LDBPK_260450</name>
</gene>
<evidence type="ECO:0000313" key="1">
    <source>
        <dbReference type="EMBL" id="CBZ34934.1"/>
    </source>
</evidence>
<dbReference type="Proteomes" id="UP000008980">
    <property type="component" value="Chromosome 26"/>
</dbReference>
<proteinExistence type="predicted"/>
<protein>
    <submittedName>
        <fullName evidence="1">ATPase subunit 9, putative</fullName>
    </submittedName>
</protein>
<dbReference type="EMBL" id="FR799613">
    <property type="protein sequence ID" value="CBZ34934.1"/>
    <property type="molecule type" value="Genomic_DNA"/>
</dbReference>
<dbReference type="VEuPathDB" id="TriTrypDB:LdBPK_260450.1"/>
<evidence type="ECO:0000313" key="2">
    <source>
        <dbReference type="Proteomes" id="UP000008980"/>
    </source>
</evidence>
<reference evidence="1 2" key="1">
    <citation type="journal article" date="2011" name="Genome Res.">
        <title>Whole genome sequencing of multiple Leishmania donovani clinical isolates provides insights into population structure and mechanisms of drug resistance.</title>
        <authorList>
            <person name="Downing T."/>
            <person name="Imamura H."/>
            <person name="Decuypere S."/>
            <person name="Clark T.G."/>
            <person name="Coombs G.H."/>
            <person name="Cotton J.A."/>
            <person name="Hilley J.D."/>
            <person name="de Doncker S."/>
            <person name="Maes I."/>
            <person name="Mottram J.C."/>
            <person name="Quail M.A."/>
            <person name="Rijal S."/>
            <person name="Sanders M."/>
            <person name="Schonian G."/>
            <person name="Stark O."/>
            <person name="Sundar S."/>
            <person name="Vanaerschot M."/>
            <person name="Hertz-Fowler C."/>
            <person name="Dujardin J.C."/>
            <person name="Berriman M."/>
        </authorList>
    </citation>
    <scope>NUCLEOTIDE SEQUENCE [LARGE SCALE GENOMIC DNA]</scope>
    <source>
        <strain evidence="1 2">BPK282A1</strain>
    </source>
</reference>
<dbReference type="GeneID" id="13388879"/>
<dbReference type="AlphaFoldDB" id="E9BI58"/>
<dbReference type="RefSeq" id="XP_003861634.1">
    <property type="nucleotide sequence ID" value="XM_003861586.1"/>
</dbReference>
<accession>E9BI58</accession>
<organism evidence="1 2">
    <name type="scientific">Leishmania donovani</name>
    <dbReference type="NCBI Taxonomy" id="5661"/>
    <lineage>
        <taxon>Eukaryota</taxon>
        <taxon>Discoba</taxon>
        <taxon>Euglenozoa</taxon>
        <taxon>Kinetoplastea</taxon>
        <taxon>Metakinetoplastina</taxon>
        <taxon>Trypanosomatida</taxon>
        <taxon>Trypanosomatidae</taxon>
        <taxon>Leishmaniinae</taxon>
        <taxon>Leishmania</taxon>
    </lineage>
</organism>
<name>E9BI58_LEIDO</name>